<organism evidence="2 3">
    <name type="scientific">Paraburkholderia metrosideri</name>
    <dbReference type="NCBI Taxonomy" id="580937"/>
    <lineage>
        <taxon>Bacteria</taxon>
        <taxon>Pseudomonadati</taxon>
        <taxon>Pseudomonadota</taxon>
        <taxon>Betaproteobacteria</taxon>
        <taxon>Burkholderiales</taxon>
        <taxon>Burkholderiaceae</taxon>
        <taxon>Paraburkholderia</taxon>
    </lineage>
</organism>
<feature type="domain" description="DUF6875" evidence="1">
    <location>
        <begin position="23"/>
        <end position="187"/>
    </location>
</feature>
<proteinExistence type="predicted"/>
<dbReference type="RefSeq" id="WP_201645570.1">
    <property type="nucleotide sequence ID" value="NZ_CAJHCP010000014.1"/>
</dbReference>
<comment type="caution">
    <text evidence="2">The sequence shown here is derived from an EMBL/GenBank/DDBJ whole genome shotgun (WGS) entry which is preliminary data.</text>
</comment>
<dbReference type="InterPro" id="IPR049240">
    <property type="entry name" value="DUF6875"/>
</dbReference>
<dbReference type="EMBL" id="CAJHCP010000014">
    <property type="protein sequence ID" value="CAD6555361.1"/>
    <property type="molecule type" value="Genomic_DNA"/>
</dbReference>
<evidence type="ECO:0000259" key="1">
    <source>
        <dbReference type="Pfam" id="PF21780"/>
    </source>
</evidence>
<evidence type="ECO:0000313" key="3">
    <source>
        <dbReference type="Proteomes" id="UP000598032"/>
    </source>
</evidence>
<keyword evidence="3" id="KW-1185">Reference proteome</keyword>
<accession>A0ABN7IB56</accession>
<dbReference type="Pfam" id="PF21780">
    <property type="entry name" value="DUF6875"/>
    <property type="match status" value="1"/>
</dbReference>
<dbReference type="Proteomes" id="UP000598032">
    <property type="component" value="Unassembled WGS sequence"/>
</dbReference>
<name>A0ABN7IB56_9BURK</name>
<gene>
    <name evidence="2" type="ORF">LMG28140_05671</name>
</gene>
<reference evidence="2 3" key="1">
    <citation type="submission" date="2020-10" db="EMBL/GenBank/DDBJ databases">
        <authorList>
            <person name="Peeters C."/>
        </authorList>
    </citation>
    <scope>NUCLEOTIDE SEQUENCE [LARGE SCALE GENOMIC DNA]</scope>
    <source>
        <strain evidence="2 3">LMG 28140</strain>
    </source>
</reference>
<protein>
    <recommendedName>
        <fullName evidence="1">DUF6875 domain-containing protein</fullName>
    </recommendedName>
</protein>
<evidence type="ECO:0000313" key="2">
    <source>
        <dbReference type="EMBL" id="CAD6555361.1"/>
    </source>
</evidence>
<sequence>MAIGLSASDSISFEEASIDGSFSRILRWIEDFLCAPNTELGRLGDVCPFAKTAVLKRSIEFYRNHSLSVACLSDDVELHRDEFLRSGGRDDIYRCRIIVPDSLDNASSAIESVQKQLKPKFVGNHLMLGQFFPDCEEPGLRNKMFRPLQTPVPLIAIRNMVPTDIAFLYGNEQYVSVYMEKFGSRGIVALRQFEATLETTK</sequence>